<dbReference type="Pfam" id="PF13545">
    <property type="entry name" value="HTH_Crp_2"/>
    <property type="match status" value="1"/>
</dbReference>
<evidence type="ECO:0000259" key="5">
    <source>
        <dbReference type="PROSITE" id="PS51063"/>
    </source>
</evidence>
<dbReference type="EMBL" id="CP029494">
    <property type="protein sequence ID" value="AWN23293.1"/>
    <property type="molecule type" value="Genomic_DNA"/>
</dbReference>
<dbReference type="Gene3D" id="2.60.120.10">
    <property type="entry name" value="Jelly Rolls"/>
    <property type="match status" value="1"/>
</dbReference>
<dbReference type="SUPFAM" id="SSF51206">
    <property type="entry name" value="cAMP-binding domain-like"/>
    <property type="match status" value="1"/>
</dbReference>
<dbReference type="SMART" id="SM00419">
    <property type="entry name" value="HTH_CRP"/>
    <property type="match status" value="1"/>
</dbReference>
<feature type="domain" description="HTH crp-type" evidence="5">
    <location>
        <begin position="139"/>
        <end position="212"/>
    </location>
</feature>
<dbReference type="InterPro" id="IPR036388">
    <property type="entry name" value="WH-like_DNA-bd_sf"/>
</dbReference>
<feature type="domain" description="Cyclic nucleotide-binding" evidence="4">
    <location>
        <begin position="5"/>
        <end position="125"/>
    </location>
</feature>
<keyword evidence="1" id="KW-0805">Transcription regulation</keyword>
<evidence type="ECO:0000313" key="6">
    <source>
        <dbReference type="EMBL" id="AWN23293.1"/>
    </source>
</evidence>
<dbReference type="PROSITE" id="PS50042">
    <property type="entry name" value="CNMP_BINDING_3"/>
    <property type="match status" value="1"/>
</dbReference>
<proteinExistence type="predicted"/>
<sequence length="224" mass="24434">MLPGFLAALPEAARIPLLAATRQHRWSRGSIVLHADDPAETLYMLQSGHARLYRLGSSAREVTVNVHGPGDLLGLTALLTDGKYGLYAEAMDDLSALMIGGEALRELMGRFPDLSVALSTQVVRQTRGLQDRLSQLVFLEVSQRLALALLELANESGESHEHQVALRGRISHQDLAHAVGSTRETITKLLGEFRAKGLLDLGYRRIVVMDRSGLERAARQPLGA</sequence>
<dbReference type="PRINTS" id="PR00034">
    <property type="entry name" value="HTHCRP"/>
</dbReference>
<name>A0A2Z3JDN7_9DEIO</name>
<dbReference type="AlphaFoldDB" id="A0A2Z3JDN7"/>
<dbReference type="PROSITE" id="PS51063">
    <property type="entry name" value="HTH_CRP_2"/>
    <property type="match status" value="1"/>
</dbReference>
<dbReference type="Proteomes" id="UP000245368">
    <property type="component" value="Chromosome"/>
</dbReference>
<evidence type="ECO:0000256" key="2">
    <source>
        <dbReference type="ARBA" id="ARBA00023125"/>
    </source>
</evidence>
<dbReference type="FunFam" id="1.10.10.10:FF:000019">
    <property type="entry name" value="Crp/Fnr family transcriptional regulator"/>
    <property type="match status" value="1"/>
</dbReference>
<dbReference type="KEGG" id="dez:DKM44_08675"/>
<evidence type="ECO:0000313" key="7">
    <source>
        <dbReference type="Proteomes" id="UP000245368"/>
    </source>
</evidence>
<dbReference type="PANTHER" id="PTHR24567">
    <property type="entry name" value="CRP FAMILY TRANSCRIPTIONAL REGULATORY PROTEIN"/>
    <property type="match status" value="1"/>
</dbReference>
<dbReference type="OrthoDB" id="9812325at2"/>
<keyword evidence="3" id="KW-0804">Transcription</keyword>
<dbReference type="Gene3D" id="1.10.10.10">
    <property type="entry name" value="Winged helix-like DNA-binding domain superfamily/Winged helix DNA-binding domain"/>
    <property type="match status" value="1"/>
</dbReference>
<dbReference type="CDD" id="cd00038">
    <property type="entry name" value="CAP_ED"/>
    <property type="match status" value="1"/>
</dbReference>
<dbReference type="GO" id="GO:0005829">
    <property type="term" value="C:cytosol"/>
    <property type="evidence" value="ECO:0007669"/>
    <property type="project" value="TreeGrafter"/>
</dbReference>
<keyword evidence="2" id="KW-0238">DNA-binding</keyword>
<dbReference type="PANTHER" id="PTHR24567:SF74">
    <property type="entry name" value="HTH-TYPE TRANSCRIPTIONAL REGULATOR ARCR"/>
    <property type="match status" value="1"/>
</dbReference>
<evidence type="ECO:0000256" key="3">
    <source>
        <dbReference type="ARBA" id="ARBA00023163"/>
    </source>
</evidence>
<dbReference type="SMART" id="SM00100">
    <property type="entry name" value="cNMP"/>
    <property type="match status" value="1"/>
</dbReference>
<dbReference type="GO" id="GO:0003700">
    <property type="term" value="F:DNA-binding transcription factor activity"/>
    <property type="evidence" value="ECO:0007669"/>
    <property type="project" value="TreeGrafter"/>
</dbReference>
<dbReference type="GO" id="GO:0003677">
    <property type="term" value="F:DNA binding"/>
    <property type="evidence" value="ECO:0007669"/>
    <property type="project" value="UniProtKB-KW"/>
</dbReference>
<dbReference type="SUPFAM" id="SSF46785">
    <property type="entry name" value="Winged helix' DNA-binding domain"/>
    <property type="match status" value="1"/>
</dbReference>
<dbReference type="InterPro" id="IPR012318">
    <property type="entry name" value="HTH_CRP"/>
</dbReference>
<accession>A0A2Z3JDN7</accession>
<keyword evidence="7" id="KW-1185">Reference proteome</keyword>
<dbReference type="InterPro" id="IPR050397">
    <property type="entry name" value="Env_Response_Regulators"/>
</dbReference>
<evidence type="ECO:0000256" key="1">
    <source>
        <dbReference type="ARBA" id="ARBA00023015"/>
    </source>
</evidence>
<dbReference type="Pfam" id="PF00027">
    <property type="entry name" value="cNMP_binding"/>
    <property type="match status" value="1"/>
</dbReference>
<dbReference type="RefSeq" id="WP_109827006.1">
    <property type="nucleotide sequence ID" value="NZ_CP029494.1"/>
</dbReference>
<dbReference type="InterPro" id="IPR018490">
    <property type="entry name" value="cNMP-bd_dom_sf"/>
</dbReference>
<reference evidence="6 7" key="1">
    <citation type="submission" date="2018-05" db="EMBL/GenBank/DDBJ databases">
        <title>Complete Genome Sequence of Deinococcus sp. strain 17bor-2.</title>
        <authorList>
            <person name="Srinivasan S."/>
        </authorList>
    </citation>
    <scope>NUCLEOTIDE SEQUENCE [LARGE SCALE GENOMIC DNA]</scope>
    <source>
        <strain evidence="6 7">17bor-2</strain>
    </source>
</reference>
<gene>
    <name evidence="6" type="ORF">DKM44_08675</name>
</gene>
<dbReference type="InterPro" id="IPR036390">
    <property type="entry name" value="WH_DNA-bd_sf"/>
</dbReference>
<evidence type="ECO:0000259" key="4">
    <source>
        <dbReference type="PROSITE" id="PS50042"/>
    </source>
</evidence>
<organism evidence="6 7">
    <name type="scientific">Deinococcus irradiatisoli</name>
    <dbReference type="NCBI Taxonomy" id="2202254"/>
    <lineage>
        <taxon>Bacteria</taxon>
        <taxon>Thermotogati</taxon>
        <taxon>Deinococcota</taxon>
        <taxon>Deinococci</taxon>
        <taxon>Deinococcales</taxon>
        <taxon>Deinococcaceae</taxon>
        <taxon>Deinococcus</taxon>
    </lineage>
</organism>
<dbReference type="InterPro" id="IPR014710">
    <property type="entry name" value="RmlC-like_jellyroll"/>
</dbReference>
<dbReference type="InterPro" id="IPR000595">
    <property type="entry name" value="cNMP-bd_dom"/>
</dbReference>
<protein>
    <submittedName>
        <fullName evidence="6">Crp/Fnr family transcriptional regulator</fullName>
    </submittedName>
</protein>